<name>A0AAN8PJN7_PATCE</name>
<feature type="domain" description="C2H2-type" evidence="2">
    <location>
        <begin position="89"/>
        <end position="110"/>
    </location>
</feature>
<organism evidence="3 4">
    <name type="scientific">Patella caerulea</name>
    <name type="common">Rayed Mediterranean limpet</name>
    <dbReference type="NCBI Taxonomy" id="87958"/>
    <lineage>
        <taxon>Eukaryota</taxon>
        <taxon>Metazoa</taxon>
        <taxon>Spiralia</taxon>
        <taxon>Lophotrochozoa</taxon>
        <taxon>Mollusca</taxon>
        <taxon>Gastropoda</taxon>
        <taxon>Patellogastropoda</taxon>
        <taxon>Patelloidea</taxon>
        <taxon>Patellidae</taxon>
        <taxon>Patella</taxon>
    </lineage>
</organism>
<accession>A0AAN8PJN7</accession>
<dbReference type="PANTHER" id="PTHR21354">
    <property type="entry name" value="ZINC FINGER PROTEIN 511"/>
    <property type="match status" value="1"/>
</dbReference>
<dbReference type="EMBL" id="JAZGQO010000011">
    <property type="protein sequence ID" value="KAK6173081.1"/>
    <property type="molecule type" value="Genomic_DNA"/>
</dbReference>
<feature type="domain" description="C2H2-type" evidence="2">
    <location>
        <begin position="62"/>
        <end position="85"/>
    </location>
</feature>
<dbReference type="InterPro" id="IPR039258">
    <property type="entry name" value="ZNF511"/>
</dbReference>
<evidence type="ECO:0000259" key="2">
    <source>
        <dbReference type="PROSITE" id="PS00028"/>
    </source>
</evidence>
<dbReference type="SMART" id="SM00355">
    <property type="entry name" value="ZnF_C2H2"/>
    <property type="match status" value="3"/>
</dbReference>
<dbReference type="PROSITE" id="PS00028">
    <property type="entry name" value="ZINC_FINGER_C2H2_1"/>
    <property type="match status" value="2"/>
</dbReference>
<dbReference type="Proteomes" id="UP001347796">
    <property type="component" value="Unassembled WGS sequence"/>
</dbReference>
<dbReference type="AlphaFoldDB" id="A0AAN8PJN7"/>
<dbReference type="Pfam" id="PF00096">
    <property type="entry name" value="zf-C2H2"/>
    <property type="match status" value="1"/>
</dbReference>
<reference evidence="3 4" key="1">
    <citation type="submission" date="2024-01" db="EMBL/GenBank/DDBJ databases">
        <title>The genome of the rayed Mediterranean limpet Patella caerulea (Linnaeus, 1758).</title>
        <authorList>
            <person name="Anh-Thu Weber A."/>
            <person name="Halstead-Nussloch G."/>
        </authorList>
    </citation>
    <scope>NUCLEOTIDE SEQUENCE [LARGE SCALE GENOMIC DNA]</scope>
    <source>
        <strain evidence="3">AATW-2023a</strain>
        <tissue evidence="3">Whole specimen</tissue>
    </source>
</reference>
<dbReference type="InterPro" id="IPR013087">
    <property type="entry name" value="Znf_C2H2_type"/>
</dbReference>
<comment type="caution">
    <text evidence="3">The sequence shown here is derived from an EMBL/GenBank/DDBJ whole genome shotgun (WGS) entry which is preliminary data.</text>
</comment>
<feature type="compositionally biased region" description="Basic residues" evidence="1">
    <location>
        <begin position="230"/>
        <end position="241"/>
    </location>
</feature>
<protein>
    <recommendedName>
        <fullName evidence="2">C2H2-type domain-containing protein</fullName>
    </recommendedName>
</protein>
<proteinExistence type="predicted"/>
<dbReference type="PANTHER" id="PTHR21354:SF0">
    <property type="entry name" value="ZINC FINGER PROTEIN 511"/>
    <property type="match status" value="1"/>
</dbReference>
<gene>
    <name evidence="3" type="ORF">SNE40_016610</name>
</gene>
<evidence type="ECO:0000313" key="3">
    <source>
        <dbReference type="EMBL" id="KAK6173081.1"/>
    </source>
</evidence>
<evidence type="ECO:0000256" key="1">
    <source>
        <dbReference type="SAM" id="MobiDB-lite"/>
    </source>
</evidence>
<evidence type="ECO:0000313" key="4">
    <source>
        <dbReference type="Proteomes" id="UP001347796"/>
    </source>
</evidence>
<keyword evidence="4" id="KW-1185">Reference proteome</keyword>
<sequence>MFYFTVDVDKQMLEWCWYPVKRRLQPEHILFEDGDKACHQGSKIIPIDNSDHSFEKIPIFPCSITGCSEVFDNISRYESHYNTLHRNICTVCRRVFPSNYLLEIHLLEWHDAMFEILAAKQNMYQCLVEHCLEKFKSCKQRKKHMVEFHHMPANYRFDKIKKNRKAQNVASKTKADEKIVKTDYGIVQENKCMEDEESKTSSSAKRIFSYKVPKNICFGQGSARGFSRPSRGRGKHWHQTHKPTDKQTTVDIENIVMTDLTDALNVS</sequence>
<feature type="region of interest" description="Disordered" evidence="1">
    <location>
        <begin position="223"/>
        <end position="245"/>
    </location>
</feature>